<dbReference type="InterPro" id="IPR003779">
    <property type="entry name" value="CMD-like"/>
</dbReference>
<dbReference type="Gene3D" id="1.20.1290.10">
    <property type="entry name" value="AhpD-like"/>
    <property type="match status" value="1"/>
</dbReference>
<gene>
    <name evidence="2" type="ORF">BKA07_003756</name>
</gene>
<keyword evidence="2" id="KW-0560">Oxidoreductase</keyword>
<organism evidence="2 3">
    <name type="scientific">Brevibacterium marinum</name>
    <dbReference type="NCBI Taxonomy" id="418643"/>
    <lineage>
        <taxon>Bacteria</taxon>
        <taxon>Bacillati</taxon>
        <taxon>Actinomycetota</taxon>
        <taxon>Actinomycetes</taxon>
        <taxon>Micrococcales</taxon>
        <taxon>Brevibacteriaceae</taxon>
        <taxon>Brevibacterium</taxon>
    </lineage>
</organism>
<evidence type="ECO:0000313" key="3">
    <source>
        <dbReference type="Proteomes" id="UP000576792"/>
    </source>
</evidence>
<proteinExistence type="predicted"/>
<dbReference type="PANTHER" id="PTHR34846">
    <property type="entry name" value="4-CARBOXYMUCONOLACTONE DECARBOXYLASE FAMILY PROTEIN (AFU_ORTHOLOGUE AFUA_6G11590)"/>
    <property type="match status" value="1"/>
</dbReference>
<dbReference type="SUPFAM" id="SSF69118">
    <property type="entry name" value="AhpD-like"/>
    <property type="match status" value="1"/>
</dbReference>
<dbReference type="Pfam" id="PF02627">
    <property type="entry name" value="CMD"/>
    <property type="match status" value="1"/>
</dbReference>
<dbReference type="PANTHER" id="PTHR34846:SF5">
    <property type="entry name" value="CARBOXYMUCONOLACTONE DECARBOXYLASE-LIKE DOMAIN-CONTAINING PROTEIN"/>
    <property type="match status" value="1"/>
</dbReference>
<dbReference type="AlphaFoldDB" id="A0A846S9L0"/>
<dbReference type="GO" id="GO:0051920">
    <property type="term" value="F:peroxiredoxin activity"/>
    <property type="evidence" value="ECO:0007669"/>
    <property type="project" value="InterPro"/>
</dbReference>
<dbReference type="NCBIfam" id="TIGR00778">
    <property type="entry name" value="ahpD_dom"/>
    <property type="match status" value="1"/>
</dbReference>
<reference evidence="2 3" key="1">
    <citation type="submission" date="2020-03" db="EMBL/GenBank/DDBJ databases">
        <title>Sequencing the genomes of 1000 actinobacteria strains.</title>
        <authorList>
            <person name="Klenk H.-P."/>
        </authorList>
    </citation>
    <scope>NUCLEOTIDE SEQUENCE [LARGE SCALE GENOMIC DNA]</scope>
    <source>
        <strain evidence="2 3">DSM 18964</strain>
    </source>
</reference>
<dbReference type="Proteomes" id="UP000576792">
    <property type="component" value="Unassembled WGS sequence"/>
</dbReference>
<evidence type="ECO:0000313" key="2">
    <source>
        <dbReference type="EMBL" id="NJC58721.1"/>
    </source>
</evidence>
<dbReference type="InterPro" id="IPR004675">
    <property type="entry name" value="AhpD_core"/>
</dbReference>
<accession>A0A846S9L0</accession>
<dbReference type="RefSeq" id="WP_209044030.1">
    <property type="nucleotide sequence ID" value="NZ_JAATJN010000001.1"/>
</dbReference>
<comment type="caution">
    <text evidence="2">The sequence shown here is derived from an EMBL/GenBank/DDBJ whole genome shotgun (WGS) entry which is preliminary data.</text>
</comment>
<sequence length="150" mass="16542">MMTVSTTQRLDISAVDKRAYAPLLDMEKYIHGGSLGEGLLALVKLRASQLNGCAFCLNMHAKEARKAGVDQVKVDVLAGWDEAAEVYSDRERAAIRLTEEVTEIGEGVSDETWNDASTAFNDQEMVELLMAISAINVWNRLAVSTHQRLD</sequence>
<keyword evidence="2" id="KW-0575">Peroxidase</keyword>
<feature type="domain" description="Carboxymuconolactone decarboxylase-like" evidence="1">
    <location>
        <begin position="25"/>
        <end position="100"/>
    </location>
</feature>
<dbReference type="EMBL" id="JAATJN010000001">
    <property type="protein sequence ID" value="NJC58721.1"/>
    <property type="molecule type" value="Genomic_DNA"/>
</dbReference>
<evidence type="ECO:0000259" key="1">
    <source>
        <dbReference type="Pfam" id="PF02627"/>
    </source>
</evidence>
<dbReference type="InterPro" id="IPR029032">
    <property type="entry name" value="AhpD-like"/>
</dbReference>
<protein>
    <submittedName>
        <fullName evidence="2">AhpD family alkylhydroperoxidase</fullName>
    </submittedName>
</protein>
<name>A0A846S9L0_9MICO</name>
<keyword evidence="3" id="KW-1185">Reference proteome</keyword>